<feature type="compositionally biased region" description="Pro residues" evidence="3">
    <location>
        <begin position="301"/>
        <end position="311"/>
    </location>
</feature>
<dbReference type="FunFam" id="1.20.5.170:FF:000008">
    <property type="entry name" value="probable global transcription activator SNF2L2 isoform X1"/>
    <property type="match status" value="1"/>
</dbReference>
<organism evidence="6">
    <name type="scientific">Lygus hesperus</name>
    <name type="common">Western plant bug</name>
    <dbReference type="NCBI Taxonomy" id="30085"/>
    <lineage>
        <taxon>Eukaryota</taxon>
        <taxon>Metazoa</taxon>
        <taxon>Ecdysozoa</taxon>
        <taxon>Arthropoda</taxon>
        <taxon>Hexapoda</taxon>
        <taxon>Insecta</taxon>
        <taxon>Pterygota</taxon>
        <taxon>Neoptera</taxon>
        <taxon>Paraneoptera</taxon>
        <taxon>Hemiptera</taxon>
        <taxon>Heteroptera</taxon>
        <taxon>Panheteroptera</taxon>
        <taxon>Cimicomorpha</taxon>
        <taxon>Miridae</taxon>
        <taxon>Mirini</taxon>
        <taxon>Lygus</taxon>
    </lineage>
</organism>
<dbReference type="GO" id="GO:0005524">
    <property type="term" value="F:ATP binding"/>
    <property type="evidence" value="ECO:0007669"/>
    <property type="project" value="InterPro"/>
</dbReference>
<protein>
    <submittedName>
        <fullName evidence="6">Putative global transcription activator SNF2L2</fullName>
    </submittedName>
</protein>
<name>A0A146KT68_LYGHE</name>
<dbReference type="PROSITE" id="PS51204">
    <property type="entry name" value="HSA"/>
    <property type="match status" value="1"/>
</dbReference>
<feature type="region of interest" description="Disordered" evidence="3">
    <location>
        <begin position="255"/>
        <end position="342"/>
    </location>
</feature>
<dbReference type="AlphaFoldDB" id="A0A146KT68"/>
<evidence type="ECO:0000259" key="4">
    <source>
        <dbReference type="PROSITE" id="PS51204"/>
    </source>
</evidence>
<dbReference type="Gene3D" id="1.20.5.170">
    <property type="match status" value="1"/>
</dbReference>
<feature type="region of interest" description="Disordered" evidence="3">
    <location>
        <begin position="558"/>
        <end position="701"/>
    </location>
</feature>
<comment type="subcellular location">
    <subcellularLocation>
        <location evidence="1">Nucleus</location>
    </subcellularLocation>
</comment>
<evidence type="ECO:0000256" key="1">
    <source>
        <dbReference type="ARBA" id="ARBA00004123"/>
    </source>
</evidence>
<dbReference type="PROSITE" id="PS51666">
    <property type="entry name" value="QLQ"/>
    <property type="match status" value="1"/>
</dbReference>
<dbReference type="EMBL" id="GDHC01020257">
    <property type="protein sequence ID" value="JAP98371.1"/>
    <property type="molecule type" value="Transcribed_RNA"/>
</dbReference>
<feature type="compositionally biased region" description="Basic and acidic residues" evidence="3">
    <location>
        <begin position="433"/>
        <end position="452"/>
    </location>
</feature>
<evidence type="ECO:0000256" key="3">
    <source>
        <dbReference type="SAM" id="MobiDB-lite"/>
    </source>
</evidence>
<dbReference type="Pfam" id="PF07529">
    <property type="entry name" value="HSA"/>
    <property type="match status" value="1"/>
</dbReference>
<feature type="compositionally biased region" description="Basic and acidic residues" evidence="3">
    <location>
        <begin position="558"/>
        <end position="571"/>
    </location>
</feature>
<feature type="domain" description="QLQ" evidence="5">
    <location>
        <begin position="219"/>
        <end position="254"/>
    </location>
</feature>
<feature type="non-terminal residue" evidence="6">
    <location>
        <position position="1"/>
    </location>
</feature>
<feature type="region of interest" description="Disordered" evidence="3">
    <location>
        <begin position="433"/>
        <end position="455"/>
    </location>
</feature>
<feature type="compositionally biased region" description="Pro residues" evidence="3">
    <location>
        <begin position="269"/>
        <end position="280"/>
    </location>
</feature>
<feature type="compositionally biased region" description="Pro residues" evidence="3">
    <location>
        <begin position="323"/>
        <end position="332"/>
    </location>
</feature>
<feature type="compositionally biased region" description="Basic and acidic residues" evidence="3">
    <location>
        <begin position="163"/>
        <end position="175"/>
    </location>
</feature>
<dbReference type="SMART" id="SM00951">
    <property type="entry name" value="QLQ"/>
    <property type="match status" value="1"/>
</dbReference>
<dbReference type="InterPro" id="IPR014978">
    <property type="entry name" value="Gln-Leu-Gln_QLQ"/>
</dbReference>
<feature type="compositionally biased region" description="Pro residues" evidence="3">
    <location>
        <begin position="63"/>
        <end position="96"/>
    </location>
</feature>
<feature type="compositionally biased region" description="Low complexity" evidence="3">
    <location>
        <begin position="191"/>
        <end position="200"/>
    </location>
</feature>
<feature type="compositionally biased region" description="Basic residues" evidence="3">
    <location>
        <begin position="572"/>
        <end position="581"/>
    </location>
</feature>
<evidence type="ECO:0000313" key="6">
    <source>
        <dbReference type="EMBL" id="JAP98371.1"/>
    </source>
</evidence>
<keyword evidence="2" id="KW-0539">Nucleus</keyword>
<evidence type="ECO:0000259" key="5">
    <source>
        <dbReference type="PROSITE" id="PS51666"/>
    </source>
</evidence>
<gene>
    <name evidence="6" type="primary">SMARCA2</name>
    <name evidence="6" type="ORF">g.54531</name>
</gene>
<feature type="region of interest" description="Disordered" evidence="3">
    <location>
        <begin position="37"/>
        <end position="223"/>
    </location>
</feature>
<dbReference type="InterPro" id="IPR014012">
    <property type="entry name" value="HSA_dom"/>
</dbReference>
<dbReference type="Pfam" id="PF08880">
    <property type="entry name" value="QLQ"/>
    <property type="match status" value="1"/>
</dbReference>
<accession>A0A146KT68</accession>
<dbReference type="GO" id="GO:0006355">
    <property type="term" value="P:regulation of DNA-templated transcription"/>
    <property type="evidence" value="ECO:0007669"/>
    <property type="project" value="InterPro"/>
</dbReference>
<proteinExistence type="predicted"/>
<feature type="compositionally biased region" description="Basic residues" evidence="3">
    <location>
        <begin position="685"/>
        <end position="694"/>
    </location>
</feature>
<evidence type="ECO:0000256" key="2">
    <source>
        <dbReference type="ARBA" id="ARBA00023242"/>
    </source>
</evidence>
<dbReference type="SMART" id="SM00573">
    <property type="entry name" value="HSA"/>
    <property type="match status" value="1"/>
</dbReference>
<feature type="compositionally biased region" description="Basic and acidic residues" evidence="3">
    <location>
        <begin position="601"/>
        <end position="610"/>
    </location>
</feature>
<feature type="compositionally biased region" description="Low complexity" evidence="3">
    <location>
        <begin position="281"/>
        <end position="300"/>
    </location>
</feature>
<feature type="domain" description="HSA" evidence="4">
    <location>
        <begin position="446"/>
        <end position="518"/>
    </location>
</feature>
<sequence>RDLASSVLSSSIGILISRFHLIFGRISWISHRRTIHLTSPKPPRQEMDSESGGMASPQSQASPMPPPQAPSPMGPPQQAPSPMPPQGAPSPMGPPPHHPHSPNSYQGPPQQGPPPQHMNGPNGGAMQQGTQTFQQHPPMPPHQQQGSGGGPQENLTALQRAIDSMEEKGLQEDPRYSQLLALRARQSNMEPPRQQGQQQGFPPPGPGAESGAPQGAKHSFSAPQLQQLRVQIMAYRLLARNQPLSQQLALAVQGDSVDGNGGMQQPMRTPGPPGGQPPTQSPLTGQMAPPTGPAPAAGLRPPAPTTAPSPRPIMGVTQQGVPQGPPPQPPPSQKQNRVTTMPRPLGLDPILILQERENRVAARIVHRMEELSNLPANIPEDLRIKAQIELRALRVLNFQRQLRSEVIACTRKDTTLETAVNVKAYKRTKRQGLREARATEKLEKQQKLETERKKRQKHQEYLSTILQHCKDFKEYHRNNISRIGRLNKAVLNYHANAEREQKKEQERIEKERMRRLMAEDEEGYRKLIDQKKDKRLAFLLSQTDEYIANLTEMVKQHKVEQQRKQEQEEQQKKKKKKKKKKCDLEELSGATESEQAMVEHMLQDVKEEPLHLPTDVQDEEPKVEGKKKKKKRHLEELSGSFEAPQVIKEKFPPPVDEPPKKKKKKHHVDEHTSGDVLNSDDDLTRKKKKKKIKREKQMDED</sequence>
<feature type="compositionally biased region" description="Low complexity" evidence="3">
    <location>
        <begin position="207"/>
        <end position="216"/>
    </location>
</feature>
<dbReference type="GO" id="GO:0005634">
    <property type="term" value="C:nucleus"/>
    <property type="evidence" value="ECO:0007669"/>
    <property type="project" value="UniProtKB-SubCell"/>
</dbReference>
<reference evidence="6" key="1">
    <citation type="journal article" date="2016" name="Gigascience">
        <title>De novo construction of an expanded transcriptome assembly for the western tarnished plant bug, Lygus hesperus.</title>
        <authorList>
            <person name="Tassone E.E."/>
            <person name="Geib S.M."/>
            <person name="Hall B."/>
            <person name="Fabrick J.A."/>
            <person name="Brent C.S."/>
            <person name="Hull J.J."/>
        </authorList>
    </citation>
    <scope>NUCLEOTIDE SEQUENCE</scope>
</reference>